<dbReference type="RefSeq" id="WP_071866271.1">
    <property type="nucleotide sequence ID" value="NZ_BJWA01000005.1"/>
</dbReference>
<evidence type="ECO:0000313" key="5">
    <source>
        <dbReference type="Proteomes" id="UP000321175"/>
    </source>
</evidence>
<evidence type="ECO:0000256" key="1">
    <source>
        <dbReference type="SAM" id="MobiDB-lite"/>
    </source>
</evidence>
<protein>
    <recommendedName>
        <fullName evidence="6">WxL domain-containing protein</fullName>
    </recommendedName>
</protein>
<dbReference type="Proteomes" id="UP000195024">
    <property type="component" value="Unassembled WGS sequence"/>
</dbReference>
<dbReference type="EMBL" id="BJWA01000005">
    <property type="protein sequence ID" value="GEL79856.1"/>
    <property type="molecule type" value="Genomic_DNA"/>
</dbReference>
<accession>A0A1L8V2E9</accession>
<reference evidence="3 4" key="1">
    <citation type="submission" date="2017-05" db="EMBL/GenBank/DDBJ databases">
        <title>The Genome Sequence of Enterococcus mundtii 6B1_DIV0119.</title>
        <authorList>
            <consortium name="The Broad Institute Genomics Platform"/>
            <consortium name="The Broad Institute Genomic Center for Infectious Diseases"/>
            <person name="Earl A."/>
            <person name="Manson A."/>
            <person name="Schwartman J."/>
            <person name="Gilmore M."/>
            <person name="Abouelleil A."/>
            <person name="Cao P."/>
            <person name="Chapman S."/>
            <person name="Cusick C."/>
            <person name="Shea T."/>
            <person name="Young S."/>
            <person name="Neafsey D."/>
            <person name="Nusbaum C."/>
            <person name="Birren B."/>
        </authorList>
    </citation>
    <scope>NUCLEOTIDE SEQUENCE [LARGE SCALE GENOMIC DNA]</scope>
    <source>
        <strain evidence="3 4">6B1_DIV0119</strain>
    </source>
</reference>
<sequence>MKQHKRWLIYWTFLLFTQLLFLNQLVYAETNLVDGKTESSIVQSGQRDPNFLGSDRNSVNDNGEETLSESNQVARAYGGSGTETDPYTVASRDDLIAALNAINTDAGSGPYHIKYTANILFYASGVHDIHKDIIIDGQGFYMHSSSTNQGSYLFRVQVPNVNVTIKNLNFGKKGYVIPGGSEISLLPTSGILTSANVSIPFHLSVENITIYTNYGGRRFFTNNQESTITFYGENIITITGSFLPIYSSMIDMWHVTFAENSKTYLISDDRLLNSAIFSTQLATGQSSADQRLQIQLEDRSEVIINANIPQLGITPVGYDLFIGEGSKLSYESDGLMEFGLAKQSSTTVSEINVAKDAQLTFSTYSTFSPLLTPSSKVLFNVNEPELIRFKKRSTSVVSSISGIEKIQINRLDGQSGEIGGYQFNAQDRYSQPVSKDIATDQLVDLYTLGITNEVIYQKKFDIPTVETSPEVDLDVSELTTTIETVTPSNRPLTNHQFILSKEPLWSGTSINTEAAQTQITSTTLATSGVIAIETSETERTWKQEKLRAGTYYVYVKVTGVMQEDPELQKYLSQSLWKEFVVEVPKSVLSVEVPLEKFFTVREAGEFDELAAAQPIISHSNFPIDFSVTEVIDHSIEETPVTLVNNVVQDAHKHLRLHLAATNGQHSGPLILGENQSDSIEVLPFLENPLKLYLKGEYSGPMTDKHDVRYRFIYKLSAQS</sequence>
<proteinExistence type="predicted"/>
<dbReference type="SUPFAM" id="SSF51126">
    <property type="entry name" value="Pectin lyase-like"/>
    <property type="match status" value="1"/>
</dbReference>
<dbReference type="InterPro" id="IPR011050">
    <property type="entry name" value="Pectin_lyase_fold/virulence"/>
</dbReference>
<evidence type="ECO:0000313" key="2">
    <source>
        <dbReference type="EMBL" id="GEL79856.1"/>
    </source>
</evidence>
<reference evidence="2 5" key="2">
    <citation type="submission" date="2019-07" db="EMBL/GenBank/DDBJ databases">
        <title>Whole genome shotgun sequence of Enterococcus mundtii NBRC 100490.</title>
        <authorList>
            <person name="Hosoyama A."/>
            <person name="Uohara A."/>
            <person name="Ohji S."/>
            <person name="Ichikawa N."/>
        </authorList>
    </citation>
    <scope>NUCLEOTIDE SEQUENCE [LARGE SCALE GENOMIC DNA]</scope>
    <source>
        <strain evidence="2 5">NBRC 100490</strain>
    </source>
</reference>
<gene>
    <name evidence="3" type="ORF">A5802_001242</name>
    <name evidence="2" type="ORF">EMU01_10000</name>
</gene>
<comment type="caution">
    <text evidence="3">The sequence shown here is derived from an EMBL/GenBank/DDBJ whole genome shotgun (WGS) entry which is preliminary data.</text>
</comment>
<evidence type="ECO:0000313" key="4">
    <source>
        <dbReference type="Proteomes" id="UP000195024"/>
    </source>
</evidence>
<keyword evidence="5" id="KW-1185">Reference proteome</keyword>
<name>A0A1L8V2E9_ENTMU</name>
<organism evidence="3 4">
    <name type="scientific">Enterococcus mundtii</name>
    <dbReference type="NCBI Taxonomy" id="53346"/>
    <lineage>
        <taxon>Bacteria</taxon>
        <taxon>Bacillati</taxon>
        <taxon>Bacillota</taxon>
        <taxon>Bacilli</taxon>
        <taxon>Lactobacillales</taxon>
        <taxon>Enterococcaceae</taxon>
        <taxon>Enterococcus</taxon>
    </lineage>
</organism>
<dbReference type="AlphaFoldDB" id="A0A1L8V2E9"/>
<dbReference type="EMBL" id="NGMS01000001">
    <property type="protein sequence ID" value="OTP27507.1"/>
    <property type="molecule type" value="Genomic_DNA"/>
</dbReference>
<dbReference type="GeneID" id="60999527"/>
<evidence type="ECO:0008006" key="6">
    <source>
        <dbReference type="Google" id="ProtNLM"/>
    </source>
</evidence>
<feature type="region of interest" description="Disordered" evidence="1">
    <location>
        <begin position="43"/>
        <end position="69"/>
    </location>
</feature>
<evidence type="ECO:0000313" key="3">
    <source>
        <dbReference type="EMBL" id="OTP27507.1"/>
    </source>
</evidence>
<dbReference type="Proteomes" id="UP000321175">
    <property type="component" value="Unassembled WGS sequence"/>
</dbReference>